<keyword evidence="1" id="KW-1133">Transmembrane helix</keyword>
<dbReference type="AlphaFoldDB" id="A0A1H4I7U1"/>
<feature type="transmembrane region" description="Helical" evidence="1">
    <location>
        <begin position="34"/>
        <end position="59"/>
    </location>
</feature>
<keyword evidence="1" id="KW-0812">Transmembrane</keyword>
<proteinExistence type="predicted"/>
<keyword evidence="1" id="KW-0472">Membrane</keyword>
<dbReference type="STRING" id="156980.SAMN04489745_0114"/>
<evidence type="ECO:0000256" key="1">
    <source>
        <dbReference type="SAM" id="Phobius"/>
    </source>
</evidence>
<reference evidence="2 3" key="1">
    <citation type="submission" date="2016-10" db="EMBL/GenBank/DDBJ databases">
        <authorList>
            <person name="de Groot N.N."/>
        </authorList>
    </citation>
    <scope>NUCLEOTIDE SEQUENCE [LARGE SCALE GENOMIC DNA]</scope>
    <source>
        <strain evidence="2 3">DSM 10495</strain>
    </source>
</reference>
<dbReference type="RefSeq" id="WP_066217179.1">
    <property type="nucleotide sequence ID" value="NZ_FNSN01000002.1"/>
</dbReference>
<sequence length="210" mass="21722">MFVVNPLIATPTIGAVAIPAKVFGDDLLAPLRQFSGQILAGCVVLVVGGIALAIVLWSISRTTELSKAQRNGMTVAVSAIIAGAVLGSLNALVGYGSTLGQDSLMPPAARQPSVDITKAPAKSTCTNTVDLKYGTPADDATLRTILGSKAEQYITDGWMKVQWTPTGPDCTSGNHTPDPCSSIQLTTLKTAGAVTRPENITIDPATSCKK</sequence>
<dbReference type="EMBL" id="FNSN01000002">
    <property type="protein sequence ID" value="SEB30149.1"/>
    <property type="molecule type" value="Genomic_DNA"/>
</dbReference>
<dbReference type="Proteomes" id="UP000182652">
    <property type="component" value="Unassembled WGS sequence"/>
</dbReference>
<gene>
    <name evidence="2" type="ORF">SAMN04489745_0114</name>
</gene>
<organism evidence="2 3">
    <name type="scientific">Arthrobacter woluwensis</name>
    <dbReference type="NCBI Taxonomy" id="156980"/>
    <lineage>
        <taxon>Bacteria</taxon>
        <taxon>Bacillati</taxon>
        <taxon>Actinomycetota</taxon>
        <taxon>Actinomycetes</taxon>
        <taxon>Micrococcales</taxon>
        <taxon>Micrococcaceae</taxon>
        <taxon>Arthrobacter</taxon>
    </lineage>
</organism>
<evidence type="ECO:0000313" key="2">
    <source>
        <dbReference type="EMBL" id="SEB30149.1"/>
    </source>
</evidence>
<protein>
    <submittedName>
        <fullName evidence="2">Uncharacterized protein</fullName>
    </submittedName>
</protein>
<feature type="transmembrane region" description="Helical" evidence="1">
    <location>
        <begin position="71"/>
        <end position="95"/>
    </location>
</feature>
<keyword evidence="3" id="KW-1185">Reference proteome</keyword>
<name>A0A1H4I7U1_9MICC</name>
<evidence type="ECO:0000313" key="3">
    <source>
        <dbReference type="Proteomes" id="UP000182652"/>
    </source>
</evidence>
<accession>A0A1H4I7U1</accession>